<keyword evidence="5" id="KW-1185">Reference proteome</keyword>
<dbReference type="InterPro" id="IPR015915">
    <property type="entry name" value="Kelch-typ_b-propeller"/>
</dbReference>
<dbReference type="SMART" id="SM00225">
    <property type="entry name" value="BTB"/>
    <property type="match status" value="1"/>
</dbReference>
<dbReference type="PIRSF" id="PIRSF037037">
    <property type="entry name" value="Kelch-like_protein_gigaxonin"/>
    <property type="match status" value="1"/>
</dbReference>
<dbReference type="PROSITE" id="PS50097">
    <property type="entry name" value="BTB"/>
    <property type="match status" value="1"/>
</dbReference>
<dbReference type="PANTHER" id="PTHR45632:SF3">
    <property type="entry name" value="KELCH-LIKE PROTEIN 32"/>
    <property type="match status" value="1"/>
</dbReference>
<evidence type="ECO:0000259" key="3">
    <source>
        <dbReference type="PROSITE" id="PS50097"/>
    </source>
</evidence>
<protein>
    <submittedName>
        <fullName evidence="4">Kelch-like family member 6</fullName>
    </submittedName>
</protein>
<name>A0A8C4N8C4_EPTBU</name>
<keyword evidence="1" id="KW-0880">Kelch repeat</keyword>
<dbReference type="Pfam" id="PF07707">
    <property type="entry name" value="BACK"/>
    <property type="match status" value="1"/>
</dbReference>
<dbReference type="InterPro" id="IPR006652">
    <property type="entry name" value="Kelch_1"/>
</dbReference>
<dbReference type="InterPro" id="IPR011705">
    <property type="entry name" value="BACK"/>
</dbReference>
<dbReference type="AlphaFoldDB" id="A0A8C4N8C4"/>
<keyword evidence="2" id="KW-0677">Repeat</keyword>
<dbReference type="FunFam" id="1.25.40.420:FF:000001">
    <property type="entry name" value="Kelch-like family member 12"/>
    <property type="match status" value="1"/>
</dbReference>
<dbReference type="Gene3D" id="2.120.10.80">
    <property type="entry name" value="Kelch-type beta propeller"/>
    <property type="match status" value="2"/>
</dbReference>
<dbReference type="Pfam" id="PF01344">
    <property type="entry name" value="Kelch_1"/>
    <property type="match status" value="1"/>
</dbReference>
<organism evidence="4 5">
    <name type="scientific">Eptatretus burgeri</name>
    <name type="common">Inshore hagfish</name>
    <dbReference type="NCBI Taxonomy" id="7764"/>
    <lineage>
        <taxon>Eukaryota</taxon>
        <taxon>Metazoa</taxon>
        <taxon>Chordata</taxon>
        <taxon>Craniata</taxon>
        <taxon>Vertebrata</taxon>
        <taxon>Cyclostomata</taxon>
        <taxon>Myxini</taxon>
        <taxon>Myxiniformes</taxon>
        <taxon>Myxinidae</taxon>
        <taxon>Eptatretinae</taxon>
        <taxon>Eptatretus</taxon>
    </lineage>
</organism>
<dbReference type="GeneTree" id="ENSGT00940000163715"/>
<dbReference type="Gene3D" id="1.25.40.420">
    <property type="match status" value="1"/>
</dbReference>
<evidence type="ECO:0000256" key="1">
    <source>
        <dbReference type="ARBA" id="ARBA00022441"/>
    </source>
</evidence>
<evidence type="ECO:0000313" key="5">
    <source>
        <dbReference type="Proteomes" id="UP000694388"/>
    </source>
</evidence>
<dbReference type="Pfam" id="PF00651">
    <property type="entry name" value="BTB"/>
    <property type="match status" value="1"/>
</dbReference>
<dbReference type="PANTHER" id="PTHR45632">
    <property type="entry name" value="LD33804P"/>
    <property type="match status" value="1"/>
</dbReference>
<dbReference type="OMA" id="LVAWIHH"/>
<dbReference type="SUPFAM" id="SSF117281">
    <property type="entry name" value="Kelch motif"/>
    <property type="match status" value="1"/>
</dbReference>
<dbReference type="Ensembl" id="ENSEBUT00000000822.1">
    <property type="protein sequence ID" value="ENSEBUP00000000523.1"/>
    <property type="gene ID" value="ENSEBUG00000000607.1"/>
</dbReference>
<accession>A0A8C4N8C4</accession>
<dbReference type="InterPro" id="IPR011333">
    <property type="entry name" value="SKP1/BTB/POZ_sf"/>
</dbReference>
<feature type="domain" description="BTB" evidence="3">
    <location>
        <begin position="31"/>
        <end position="98"/>
    </location>
</feature>
<dbReference type="Proteomes" id="UP000694388">
    <property type="component" value="Unplaced"/>
</dbReference>
<evidence type="ECO:0000313" key="4">
    <source>
        <dbReference type="Ensembl" id="ENSEBUP00000000523.1"/>
    </source>
</evidence>
<dbReference type="SUPFAM" id="SSF54695">
    <property type="entry name" value="POZ domain"/>
    <property type="match status" value="1"/>
</dbReference>
<reference evidence="4" key="1">
    <citation type="submission" date="2025-08" db="UniProtKB">
        <authorList>
            <consortium name="Ensembl"/>
        </authorList>
    </citation>
    <scope>IDENTIFICATION</scope>
</reference>
<dbReference type="Gene3D" id="3.30.710.10">
    <property type="entry name" value="Potassium Channel Kv1.1, Chain A"/>
    <property type="match status" value="1"/>
</dbReference>
<proteinExistence type="predicted"/>
<sequence length="579" mass="65762">VGGGGQLFRQPSLASDILLHIEQLWVEGSFMDVVLCVGESRFPCHRLLLAASSPYFRALFSNRFVEGFRREVRLWDVSPGTFAVLLDYVYKGRLYLTEHNVLELLAASSLFQYPEVQGACCAFLEKRLNTENCLQIASLAEHFNCVDLQKQARSLVLRRFRDVVKINREFLELPCSELVVYIADDDLWVYEEILFQAIIAWIHHNPFERRTCLEVLFSKLRLQFMDPRYLVHFVTRDPLVRQSKLCSRLAEDANNEMMLINPNSKDLLKKVEPRCPLRQQQLVVLGGQARCEQTSRQVLLMDSDEGCQWRNLRRLPARYQQAAAVFLHGTIYLCGGRRVGKDSVEGGMVCADMHRFSTRLQNWSPAEGMHIPRCGHHAVGCGGKMYVIGGSDSENNLICESEVYDLVEGTWSRAAPMPVAARQPAVAEFQGRIYVIGGENKERLLSTPHSTLLPSTIPPSLNPPLSSLLQPPPSYGLCTVGAHMGFTRRVLVYEPHTNKFSRTAYLHTPRMHHAACELDGRVWVSGGRYVRPGGIVTDSDALDVYDPVKDQWETVGNLPFCSMHKQKPWYNNYILYNVQ</sequence>
<reference evidence="4" key="2">
    <citation type="submission" date="2025-09" db="UniProtKB">
        <authorList>
            <consortium name="Ensembl"/>
        </authorList>
    </citation>
    <scope>IDENTIFICATION</scope>
</reference>
<evidence type="ECO:0000256" key="2">
    <source>
        <dbReference type="ARBA" id="ARBA00022737"/>
    </source>
</evidence>
<dbReference type="SMART" id="SM00612">
    <property type="entry name" value="Kelch"/>
    <property type="match status" value="3"/>
</dbReference>
<dbReference type="Pfam" id="PF24681">
    <property type="entry name" value="Kelch_KLHDC2_KLHL20_DRC7"/>
    <property type="match status" value="1"/>
</dbReference>
<dbReference type="InterPro" id="IPR017096">
    <property type="entry name" value="BTB-kelch_protein"/>
</dbReference>
<dbReference type="InterPro" id="IPR000210">
    <property type="entry name" value="BTB/POZ_dom"/>
</dbReference>
<dbReference type="SMART" id="SM00875">
    <property type="entry name" value="BACK"/>
    <property type="match status" value="1"/>
</dbReference>